<sequence>MGRQLHSITTGRKKFSTNNQQLHVTALDGLPVHGVKTWIVIKVTCHRLLQPKVVRAKKESAESKRVTWATITHPVAPCQTVAVERRALSTPDLFTPLD</sequence>
<reference evidence="1 2" key="1">
    <citation type="journal article" date="2019" name="Commun. Biol.">
        <title>The bagworm genome reveals a unique fibroin gene that provides high tensile strength.</title>
        <authorList>
            <person name="Kono N."/>
            <person name="Nakamura H."/>
            <person name="Ohtoshi R."/>
            <person name="Tomita M."/>
            <person name="Numata K."/>
            <person name="Arakawa K."/>
        </authorList>
    </citation>
    <scope>NUCLEOTIDE SEQUENCE [LARGE SCALE GENOMIC DNA]</scope>
</reference>
<keyword evidence="2" id="KW-1185">Reference proteome</keyword>
<organism evidence="1 2">
    <name type="scientific">Eumeta variegata</name>
    <name type="common">Bagworm moth</name>
    <name type="synonym">Eumeta japonica</name>
    <dbReference type="NCBI Taxonomy" id="151549"/>
    <lineage>
        <taxon>Eukaryota</taxon>
        <taxon>Metazoa</taxon>
        <taxon>Ecdysozoa</taxon>
        <taxon>Arthropoda</taxon>
        <taxon>Hexapoda</taxon>
        <taxon>Insecta</taxon>
        <taxon>Pterygota</taxon>
        <taxon>Neoptera</taxon>
        <taxon>Endopterygota</taxon>
        <taxon>Lepidoptera</taxon>
        <taxon>Glossata</taxon>
        <taxon>Ditrysia</taxon>
        <taxon>Tineoidea</taxon>
        <taxon>Psychidae</taxon>
        <taxon>Oiketicinae</taxon>
        <taxon>Eumeta</taxon>
    </lineage>
</organism>
<dbReference type="AlphaFoldDB" id="A0A4C2A3Q4"/>
<accession>A0A4C2A3Q4</accession>
<evidence type="ECO:0000313" key="2">
    <source>
        <dbReference type="Proteomes" id="UP000299102"/>
    </source>
</evidence>
<dbReference type="Proteomes" id="UP000299102">
    <property type="component" value="Unassembled WGS sequence"/>
</dbReference>
<comment type="caution">
    <text evidence="1">The sequence shown here is derived from an EMBL/GenBank/DDBJ whole genome shotgun (WGS) entry which is preliminary data.</text>
</comment>
<gene>
    <name evidence="1" type="ORF">EVAR_68550_1</name>
</gene>
<proteinExistence type="predicted"/>
<dbReference type="EMBL" id="BGZK01002397">
    <property type="protein sequence ID" value="GBP93615.1"/>
    <property type="molecule type" value="Genomic_DNA"/>
</dbReference>
<name>A0A4C2A3Q4_EUMVA</name>
<protein>
    <submittedName>
        <fullName evidence="1">Uncharacterized protein</fullName>
    </submittedName>
</protein>
<evidence type="ECO:0000313" key="1">
    <source>
        <dbReference type="EMBL" id="GBP93615.1"/>
    </source>
</evidence>